<comment type="caution">
    <text evidence="6">The sequence shown here is derived from an EMBL/GenBank/DDBJ whole genome shotgun (WGS) entry which is preliminary data.</text>
</comment>
<dbReference type="PROSITE" id="PS51257">
    <property type="entry name" value="PROKAR_LIPOPROTEIN"/>
    <property type="match status" value="1"/>
</dbReference>
<evidence type="ECO:0000313" key="6">
    <source>
        <dbReference type="EMBL" id="EFI35484.1"/>
    </source>
</evidence>
<keyword evidence="2 3" id="KW-0802">TPR repeat</keyword>
<dbReference type="InterPro" id="IPR011990">
    <property type="entry name" value="TPR-like_helical_dom_sf"/>
</dbReference>
<feature type="repeat" description="TPR" evidence="3">
    <location>
        <begin position="102"/>
        <end position="135"/>
    </location>
</feature>
<dbReference type="Pfam" id="PF13432">
    <property type="entry name" value="TPR_16"/>
    <property type="match status" value="1"/>
</dbReference>
<dbReference type="PANTHER" id="PTHR44943">
    <property type="entry name" value="CELLULOSE SYNTHASE OPERON PROTEIN C"/>
    <property type="match status" value="1"/>
</dbReference>
<organism evidence="6 7">
    <name type="scientific">Desulfonatronospira thiodismutans ASO3-1</name>
    <dbReference type="NCBI Taxonomy" id="555779"/>
    <lineage>
        <taxon>Bacteria</taxon>
        <taxon>Pseudomonadati</taxon>
        <taxon>Thermodesulfobacteriota</taxon>
        <taxon>Desulfovibrionia</taxon>
        <taxon>Desulfovibrionales</taxon>
        <taxon>Desulfonatronovibrionaceae</taxon>
        <taxon>Desulfonatronospira</taxon>
    </lineage>
</organism>
<evidence type="ECO:0000256" key="2">
    <source>
        <dbReference type="ARBA" id="ARBA00022803"/>
    </source>
</evidence>
<feature type="region of interest" description="Disordered" evidence="4">
    <location>
        <begin position="167"/>
        <end position="186"/>
    </location>
</feature>
<dbReference type="AlphaFoldDB" id="D6SLC3"/>
<name>D6SLC3_9BACT</name>
<dbReference type="PANTHER" id="PTHR44943:SF8">
    <property type="entry name" value="TPR REPEAT-CONTAINING PROTEIN MJ0263"/>
    <property type="match status" value="1"/>
</dbReference>
<dbReference type="Proteomes" id="UP000005496">
    <property type="component" value="Unassembled WGS sequence"/>
</dbReference>
<dbReference type="SMART" id="SM00028">
    <property type="entry name" value="TPR"/>
    <property type="match status" value="4"/>
</dbReference>
<dbReference type="SUPFAM" id="SSF48452">
    <property type="entry name" value="TPR-like"/>
    <property type="match status" value="1"/>
</dbReference>
<dbReference type="InterPro" id="IPR051685">
    <property type="entry name" value="Ycf3/AcsC/BcsC/TPR_MFPF"/>
</dbReference>
<protein>
    <submittedName>
        <fullName evidence="6">TPR repeat-containing protein</fullName>
    </submittedName>
</protein>
<reference evidence="6" key="1">
    <citation type="submission" date="2010-05" db="EMBL/GenBank/DDBJ databases">
        <title>The draft genome of Desulfonatronospira thiodismutans ASO3-1.</title>
        <authorList>
            <consortium name="US DOE Joint Genome Institute (JGI-PGF)"/>
            <person name="Lucas S."/>
            <person name="Copeland A."/>
            <person name="Lapidus A."/>
            <person name="Cheng J.-F."/>
            <person name="Bruce D."/>
            <person name="Goodwin L."/>
            <person name="Pitluck S."/>
            <person name="Chertkov O."/>
            <person name="Brettin T."/>
            <person name="Detter J.C."/>
            <person name="Han C."/>
            <person name="Land M.L."/>
            <person name="Hauser L."/>
            <person name="Kyrpides N."/>
            <person name="Mikhailova N."/>
            <person name="Muyzer G."/>
            <person name="Woyke T."/>
        </authorList>
    </citation>
    <scope>NUCLEOTIDE SEQUENCE [LARGE SCALE GENOMIC DNA]</scope>
    <source>
        <strain evidence="6">ASO3-1</strain>
    </source>
</reference>
<dbReference type="eggNOG" id="COG0457">
    <property type="taxonomic scope" value="Bacteria"/>
</dbReference>
<feature type="signal peptide" evidence="5">
    <location>
        <begin position="1"/>
        <end position="26"/>
    </location>
</feature>
<evidence type="ECO:0000256" key="5">
    <source>
        <dbReference type="SAM" id="SignalP"/>
    </source>
</evidence>
<evidence type="ECO:0000256" key="1">
    <source>
        <dbReference type="ARBA" id="ARBA00022737"/>
    </source>
</evidence>
<dbReference type="InterPro" id="IPR019734">
    <property type="entry name" value="TPR_rpt"/>
</dbReference>
<accession>D6SLC3</accession>
<dbReference type="EMBL" id="ACJN02000001">
    <property type="protein sequence ID" value="EFI35484.1"/>
    <property type="molecule type" value="Genomic_DNA"/>
</dbReference>
<gene>
    <name evidence="6" type="ORF">Dthio_PD2907</name>
</gene>
<keyword evidence="5" id="KW-0732">Signal</keyword>
<evidence type="ECO:0000313" key="7">
    <source>
        <dbReference type="Proteomes" id="UP000005496"/>
    </source>
</evidence>
<dbReference type="PROSITE" id="PS50005">
    <property type="entry name" value="TPR"/>
    <property type="match status" value="2"/>
</dbReference>
<keyword evidence="7" id="KW-1185">Reference proteome</keyword>
<feature type="repeat" description="TPR" evidence="3">
    <location>
        <begin position="68"/>
        <end position="101"/>
    </location>
</feature>
<feature type="compositionally biased region" description="Basic and acidic residues" evidence="4">
    <location>
        <begin position="170"/>
        <end position="186"/>
    </location>
</feature>
<proteinExistence type="predicted"/>
<sequence>MSSMFKPVSVLIICLVLSACSMPRIAVLSDPLTAGEHNDLGVSYELMGEMELALKQYELAYENDREWDQPLINHGNVHAGLENWERAEESYRKALERSPDNPEAMNNLAYVLMKQDKNDDALDWSAKAVKIQPENPAFLNTHARACLKTGNPDKAKRIFTRALSQLPDEDPLRERVKEGLKEVENK</sequence>
<dbReference type="Gene3D" id="1.25.40.10">
    <property type="entry name" value="Tetratricopeptide repeat domain"/>
    <property type="match status" value="1"/>
</dbReference>
<evidence type="ECO:0000256" key="3">
    <source>
        <dbReference type="PROSITE-ProRule" id="PRU00339"/>
    </source>
</evidence>
<feature type="chain" id="PRO_5003087862" evidence="5">
    <location>
        <begin position="27"/>
        <end position="186"/>
    </location>
</feature>
<keyword evidence="1" id="KW-0677">Repeat</keyword>
<evidence type="ECO:0000256" key="4">
    <source>
        <dbReference type="SAM" id="MobiDB-lite"/>
    </source>
</evidence>